<evidence type="ECO:0000313" key="2">
    <source>
        <dbReference type="Proteomes" id="UP001241377"/>
    </source>
</evidence>
<keyword evidence="2" id="KW-1185">Reference proteome</keyword>
<name>A0ACC2WHT4_9TREE</name>
<proteinExistence type="predicted"/>
<reference evidence="1" key="1">
    <citation type="submission" date="2023-04" db="EMBL/GenBank/DDBJ databases">
        <title>Draft Genome sequencing of Naganishia species isolated from polar environments using Oxford Nanopore Technology.</title>
        <authorList>
            <person name="Leo P."/>
            <person name="Venkateswaran K."/>
        </authorList>
    </citation>
    <scope>NUCLEOTIDE SEQUENCE</scope>
    <source>
        <strain evidence="1">MNA-CCFEE 5261</strain>
    </source>
</reference>
<gene>
    <name evidence="1" type="ORF">QFC19_001788</name>
</gene>
<protein>
    <submittedName>
        <fullName evidence="1">Uncharacterized protein</fullName>
    </submittedName>
</protein>
<comment type="caution">
    <text evidence="1">The sequence shown here is derived from an EMBL/GenBank/DDBJ whole genome shotgun (WGS) entry which is preliminary data.</text>
</comment>
<evidence type="ECO:0000313" key="1">
    <source>
        <dbReference type="EMBL" id="KAJ9110117.1"/>
    </source>
</evidence>
<organism evidence="1 2">
    <name type="scientific">Naganishia cerealis</name>
    <dbReference type="NCBI Taxonomy" id="610337"/>
    <lineage>
        <taxon>Eukaryota</taxon>
        <taxon>Fungi</taxon>
        <taxon>Dikarya</taxon>
        <taxon>Basidiomycota</taxon>
        <taxon>Agaricomycotina</taxon>
        <taxon>Tremellomycetes</taxon>
        <taxon>Filobasidiales</taxon>
        <taxon>Filobasidiaceae</taxon>
        <taxon>Naganishia</taxon>
    </lineage>
</organism>
<accession>A0ACC2WHT4</accession>
<dbReference type="Proteomes" id="UP001241377">
    <property type="component" value="Unassembled WGS sequence"/>
</dbReference>
<dbReference type="EMBL" id="JASBWR010000014">
    <property type="protein sequence ID" value="KAJ9110117.1"/>
    <property type="molecule type" value="Genomic_DNA"/>
</dbReference>
<sequence length="415" mass="43740">MTGQRHNDGSGGGMYPPLTQSNTPTGNVYESRNAYGLHSSQPGSSSSLGPPGSLPWGQHTVTHVNVGAMAANTQQTSAAYQSSVSPVIPTGGMSFARPGGSKSNQTVDEEFDGRTRNAKAQKRHREKRKAHVKHLEETVLALQNHVRSLTRNQPLDPSGRPYLSPLTGGFPSQTELEDLSARNVMLTEENQCLKAEVDHLRLKLSEPQGLSYPMSTSAPADMANRALASGPISVSNRTSSAITPISDDEPNRSLSLNLPSLTVNVKGEGVGQHYSPMDVTPTSSNPQMQSYGAAYGYSEPRRYYLSNIDQSPPLQPLSSGSSNLVQNPALGLSNVYHRYDVSQNHNTEGGAPSGFPPNLPSASLQPHSRQSGAMNNAVAGPPFSNQGAGGYALGPSAGGTSEKMAVPGILDGDSG</sequence>